<protein>
    <recommendedName>
        <fullName evidence="3">WYL domain-containing protein</fullName>
    </recommendedName>
</protein>
<proteinExistence type="predicted"/>
<accession>A0A7X0SMN6</accession>
<name>A0A7X0SMN6_9BACL</name>
<dbReference type="AlphaFoldDB" id="A0A7X0SMN6"/>
<sequence length="66" mass="7672">MSIEKYVGRLVRVVYMDRSQHFSMRTIRIVQIKNGTVRAIDVEKGLPRSFRTDRILAVEPVMLHAS</sequence>
<dbReference type="RefSeq" id="WP_185130346.1">
    <property type="nucleotide sequence ID" value="NZ_JACJVO010000021.1"/>
</dbReference>
<evidence type="ECO:0000313" key="1">
    <source>
        <dbReference type="EMBL" id="MBB6732686.1"/>
    </source>
</evidence>
<comment type="caution">
    <text evidence="1">The sequence shown here is derived from an EMBL/GenBank/DDBJ whole genome shotgun (WGS) entry which is preliminary data.</text>
</comment>
<evidence type="ECO:0000313" key="2">
    <source>
        <dbReference type="Proteomes" id="UP000564644"/>
    </source>
</evidence>
<dbReference type="Proteomes" id="UP000564644">
    <property type="component" value="Unassembled WGS sequence"/>
</dbReference>
<keyword evidence="2" id="KW-1185">Reference proteome</keyword>
<organism evidence="1 2">
    <name type="scientific">Cohnella zeiphila</name>
    <dbReference type="NCBI Taxonomy" id="2761120"/>
    <lineage>
        <taxon>Bacteria</taxon>
        <taxon>Bacillati</taxon>
        <taxon>Bacillota</taxon>
        <taxon>Bacilli</taxon>
        <taxon>Bacillales</taxon>
        <taxon>Paenibacillaceae</taxon>
        <taxon>Cohnella</taxon>
    </lineage>
</organism>
<gene>
    <name evidence="1" type="ORF">H7C18_17330</name>
</gene>
<reference evidence="1 2" key="1">
    <citation type="submission" date="2020-08" db="EMBL/GenBank/DDBJ databases">
        <title>Cohnella phylogeny.</title>
        <authorList>
            <person name="Dunlap C."/>
        </authorList>
    </citation>
    <scope>NUCLEOTIDE SEQUENCE [LARGE SCALE GENOMIC DNA]</scope>
    <source>
        <strain evidence="1 2">CBP 2801</strain>
    </source>
</reference>
<dbReference type="EMBL" id="JACJVO010000021">
    <property type="protein sequence ID" value="MBB6732686.1"/>
    <property type="molecule type" value="Genomic_DNA"/>
</dbReference>
<evidence type="ECO:0008006" key="3">
    <source>
        <dbReference type="Google" id="ProtNLM"/>
    </source>
</evidence>